<dbReference type="EC" id="3.2.1.14" evidence="3"/>
<dbReference type="PROSITE" id="PS01095">
    <property type="entry name" value="GH18_1"/>
    <property type="match status" value="1"/>
</dbReference>
<evidence type="ECO:0000313" key="11">
    <source>
        <dbReference type="EMBL" id="KAJ5552814.1"/>
    </source>
</evidence>
<sequence length="1133" mass="126897">MLHRLEQIPLGIYTHINVAFAVIDPDTFEVRPSLSADIELFKRVTRLKQNDPDLKVFIAIGGWSYNDPGPTGTTFSDLTASESNQNKFFDSLTKFMSTYDLDGVDIDWEYPAADDRSGRPEDFDNFPKFLKNLKAALKRTGGRDGLSITLPASFWYLQHFDIQNMKKSVDFFNIMTYDLHGTWDKGNKWTGEFLNAHTNLTEIQNSLDLLWRNDIPSNQVVLGIAFYGRAYTLADSTCHTPGCLFASGAEAGECSHEVGILMNSEIDEVIAEKNPKVTLDKDAAVKMITWDDNQWVSYDDAETFKLKADFARGKCLGGLMVWAVSHDHTNGTYSRALGEAAQRKFIALSDKIKTDDTIKVKHDQCKWTNCGDLCPAGWVLLRRNDDDRHNDGEWMLDDGGCLFKTGVHRLCCPPDQDAPKCGWYTFNNGECDGTCPDGMFELGGTQRGCSTAFGNYQAACCTSGQKSTALYEKCEWGASFKCDSYKCPAEKSDVLLKSCNGNGGSACGGDWRTNLNEERKYCCDTSDENMSFDDCEWLDDYTETGYNVIPAEGDGKSGYCFSSCPSDKVRVAMEHYNTCSRKTGSRAKCCSPNYTTIKNVVDPQVERWEKDLKDWLDNPKCSTGYGYNYGDTFDPVDKRGYTDVLPFKYVPRYASSSDTSLYKRQDQTVFTSNQILIVLTDIIFAYRATTLTSKAVKEIKAWNDIIGAKFSYLATITLVAFLKDGAELYSEIAADLAGRIICNLEYWNQMIKDCTASGSSDLICTVSDLDKWDTEYSIDPDTYGTNSDSGSTKRFLHILDKRDGAPRDFTIDCGIDPVTGLKRIMIIRSVAYPNGAEGDNLQRANGLTVRFALANEDECTDVSIDPNAPNNIWTWVTEHILELQLIPRSIEFMVTGTLPAVHGLAEYRTTNKLMPWDIAQLLNQDYSKWASGHTTLTGSPINRVFDTLGSKINPGPLVNTEAHLNSMKGRMFAGKQPIGDDIWKHLNVPDEQSGEIAISELRMVISVFTYLNTQIVNRHFIDSFGGARSEFQLFQSTVNKVFGQKDFSAGDLFRIFMFNFMSRLTDWVATWVNGRIDDLLDTWQQVLSAAAPGSAAHTTALDYVAQLRRLKERVRRNVVFEASDLIILQRPGS</sequence>
<evidence type="ECO:0000256" key="3">
    <source>
        <dbReference type="ARBA" id="ARBA00012729"/>
    </source>
</evidence>
<comment type="similarity">
    <text evidence="2">Belongs to the glycosyl hydrolase 18 family. Chitinase class V subfamily.</text>
</comment>
<dbReference type="InterPro" id="IPR050314">
    <property type="entry name" value="Glycosyl_Hydrlase_18"/>
</dbReference>
<evidence type="ECO:0000256" key="7">
    <source>
        <dbReference type="ARBA" id="ARBA00023295"/>
    </source>
</evidence>
<dbReference type="SUPFAM" id="SSF54556">
    <property type="entry name" value="Chitinase insertion domain"/>
    <property type="match status" value="1"/>
</dbReference>
<keyword evidence="8" id="KW-0624">Polysaccharide degradation</keyword>
<dbReference type="EMBL" id="JAQIZZ010000002">
    <property type="protein sequence ID" value="KAJ5552814.1"/>
    <property type="molecule type" value="Genomic_DNA"/>
</dbReference>
<keyword evidence="12" id="KW-1185">Reference proteome</keyword>
<dbReference type="InterPro" id="IPR029070">
    <property type="entry name" value="Chitinase_insertion_sf"/>
</dbReference>
<comment type="catalytic activity">
    <reaction evidence="1">
        <text>Random endo-hydrolysis of N-acetyl-beta-D-glucosaminide (1-&gt;4)-beta-linkages in chitin and chitodextrins.</text>
        <dbReference type="EC" id="3.2.1.14"/>
    </reaction>
</comment>
<dbReference type="PANTHER" id="PTHR11177">
    <property type="entry name" value="CHITINASE"/>
    <property type="match status" value="1"/>
</dbReference>
<dbReference type="AlphaFoldDB" id="A0AAD6D3I9"/>
<keyword evidence="4 9" id="KW-0378">Hydrolase</keyword>
<dbReference type="GO" id="GO:0000272">
    <property type="term" value="P:polysaccharide catabolic process"/>
    <property type="evidence" value="ECO:0007669"/>
    <property type="project" value="UniProtKB-KW"/>
</dbReference>
<keyword evidence="5" id="KW-0146">Chitin degradation</keyword>
<dbReference type="GO" id="GO:0008061">
    <property type="term" value="F:chitin binding"/>
    <property type="evidence" value="ECO:0007669"/>
    <property type="project" value="InterPro"/>
</dbReference>
<dbReference type="GO" id="GO:0008843">
    <property type="term" value="F:endochitinase activity"/>
    <property type="evidence" value="ECO:0007669"/>
    <property type="project" value="UniProtKB-EC"/>
</dbReference>
<evidence type="ECO:0000256" key="2">
    <source>
        <dbReference type="ARBA" id="ARBA00008682"/>
    </source>
</evidence>
<dbReference type="SUPFAM" id="SSF51445">
    <property type="entry name" value="(Trans)glycosidases"/>
    <property type="match status" value="1"/>
</dbReference>
<dbReference type="InterPro" id="IPR011583">
    <property type="entry name" value="Chitinase_II/V-like_cat"/>
</dbReference>
<dbReference type="PROSITE" id="PS51910">
    <property type="entry name" value="GH18_2"/>
    <property type="match status" value="1"/>
</dbReference>
<name>A0AAD6D3I9_9EURO</name>
<organism evidence="11 12">
    <name type="scientific">Penicillium frequentans</name>
    <dbReference type="NCBI Taxonomy" id="3151616"/>
    <lineage>
        <taxon>Eukaryota</taxon>
        <taxon>Fungi</taxon>
        <taxon>Dikarya</taxon>
        <taxon>Ascomycota</taxon>
        <taxon>Pezizomycotina</taxon>
        <taxon>Eurotiomycetes</taxon>
        <taxon>Eurotiomycetidae</taxon>
        <taxon>Eurotiales</taxon>
        <taxon>Aspergillaceae</taxon>
        <taxon>Penicillium</taxon>
    </lineage>
</organism>
<dbReference type="InterPro" id="IPR001223">
    <property type="entry name" value="Glyco_hydro18_cat"/>
</dbReference>
<gene>
    <name evidence="11" type="ORF">N7494_002192</name>
</gene>
<evidence type="ECO:0000256" key="8">
    <source>
        <dbReference type="ARBA" id="ARBA00023326"/>
    </source>
</evidence>
<dbReference type="GO" id="GO:0006032">
    <property type="term" value="P:chitin catabolic process"/>
    <property type="evidence" value="ECO:0007669"/>
    <property type="project" value="UniProtKB-KW"/>
</dbReference>
<evidence type="ECO:0000259" key="10">
    <source>
        <dbReference type="PROSITE" id="PS51910"/>
    </source>
</evidence>
<evidence type="ECO:0000256" key="1">
    <source>
        <dbReference type="ARBA" id="ARBA00000822"/>
    </source>
</evidence>
<keyword evidence="6" id="KW-0119">Carbohydrate metabolism</keyword>
<dbReference type="SMART" id="SM00636">
    <property type="entry name" value="Glyco_18"/>
    <property type="match status" value="1"/>
</dbReference>
<keyword evidence="7 9" id="KW-0326">Glycosidase</keyword>
<dbReference type="Gene3D" id="3.10.50.10">
    <property type="match status" value="1"/>
</dbReference>
<proteinExistence type="inferred from homology"/>
<dbReference type="InterPro" id="IPR017853">
    <property type="entry name" value="GH"/>
</dbReference>
<dbReference type="InterPro" id="IPR001579">
    <property type="entry name" value="Glyco_hydro_18_chit_AS"/>
</dbReference>
<evidence type="ECO:0000256" key="4">
    <source>
        <dbReference type="ARBA" id="ARBA00022801"/>
    </source>
</evidence>
<dbReference type="Proteomes" id="UP001220324">
    <property type="component" value="Unassembled WGS sequence"/>
</dbReference>
<dbReference type="PANTHER" id="PTHR11177:SF402">
    <property type="entry name" value="CHITINASE"/>
    <property type="match status" value="1"/>
</dbReference>
<protein>
    <recommendedName>
        <fullName evidence="3">chitinase</fullName>
        <ecNumber evidence="3">3.2.1.14</ecNumber>
    </recommendedName>
</protein>
<evidence type="ECO:0000256" key="9">
    <source>
        <dbReference type="RuleBase" id="RU000489"/>
    </source>
</evidence>
<evidence type="ECO:0000256" key="6">
    <source>
        <dbReference type="ARBA" id="ARBA00023277"/>
    </source>
</evidence>
<accession>A0AAD6D3I9</accession>
<evidence type="ECO:0000313" key="12">
    <source>
        <dbReference type="Proteomes" id="UP001220324"/>
    </source>
</evidence>
<comment type="caution">
    <text evidence="11">The sequence shown here is derived from an EMBL/GenBank/DDBJ whole genome shotgun (WGS) entry which is preliminary data.</text>
</comment>
<dbReference type="Gene3D" id="3.20.20.80">
    <property type="entry name" value="Glycosidases"/>
    <property type="match status" value="1"/>
</dbReference>
<reference evidence="11 12" key="1">
    <citation type="journal article" date="2023" name="IMA Fungus">
        <title>Comparative genomic study of the Penicillium genus elucidates a diverse pangenome and 15 lateral gene transfer events.</title>
        <authorList>
            <person name="Petersen C."/>
            <person name="Sorensen T."/>
            <person name="Nielsen M.R."/>
            <person name="Sondergaard T.E."/>
            <person name="Sorensen J.L."/>
            <person name="Fitzpatrick D.A."/>
            <person name="Frisvad J.C."/>
            <person name="Nielsen K.L."/>
        </authorList>
    </citation>
    <scope>NUCLEOTIDE SEQUENCE [LARGE SCALE GENOMIC DNA]</scope>
    <source>
        <strain evidence="11 12">IBT 35679</strain>
    </source>
</reference>
<evidence type="ECO:0000256" key="5">
    <source>
        <dbReference type="ARBA" id="ARBA00023024"/>
    </source>
</evidence>
<feature type="domain" description="GH18" evidence="10">
    <location>
        <begin position="1"/>
        <end position="344"/>
    </location>
</feature>
<dbReference type="Pfam" id="PF00704">
    <property type="entry name" value="Glyco_hydro_18"/>
    <property type="match status" value="1"/>
</dbReference>